<proteinExistence type="predicted"/>
<dbReference type="CDD" id="cd01948">
    <property type="entry name" value="EAL"/>
    <property type="match status" value="1"/>
</dbReference>
<accession>I9DRV4</accession>
<dbReference type="PATRIC" id="fig|1195246.3.peg.1650"/>
<dbReference type="InterPro" id="IPR043128">
    <property type="entry name" value="Rev_trsase/Diguanyl_cyclase"/>
</dbReference>
<dbReference type="eggNOG" id="COG5001">
    <property type="taxonomic scope" value="Bacteria"/>
</dbReference>
<dbReference type="SUPFAM" id="SSF141868">
    <property type="entry name" value="EAL domain-like"/>
    <property type="match status" value="1"/>
</dbReference>
<dbReference type="InterPro" id="IPR029787">
    <property type="entry name" value="Nucleotide_cyclase"/>
</dbReference>
<dbReference type="Proteomes" id="UP000035062">
    <property type="component" value="Unassembled WGS sequence"/>
</dbReference>
<keyword evidence="1" id="KW-0812">Transmembrane</keyword>
<dbReference type="Pfam" id="PF00563">
    <property type="entry name" value="EAL"/>
    <property type="match status" value="1"/>
</dbReference>
<evidence type="ECO:0000256" key="1">
    <source>
        <dbReference type="SAM" id="Phobius"/>
    </source>
</evidence>
<dbReference type="Gene3D" id="3.30.70.270">
    <property type="match status" value="1"/>
</dbReference>
<name>I9DRV4_9ALTE</name>
<dbReference type="Pfam" id="PF00990">
    <property type="entry name" value="GGDEF"/>
    <property type="match status" value="1"/>
</dbReference>
<feature type="domain" description="GGDEF" evidence="3">
    <location>
        <begin position="217"/>
        <end position="351"/>
    </location>
</feature>
<organism evidence="4 5">
    <name type="scientific">Alishewanella agri BL06</name>
    <dbReference type="NCBI Taxonomy" id="1195246"/>
    <lineage>
        <taxon>Bacteria</taxon>
        <taxon>Pseudomonadati</taxon>
        <taxon>Pseudomonadota</taxon>
        <taxon>Gammaproteobacteria</taxon>
        <taxon>Alteromonadales</taxon>
        <taxon>Alteromonadaceae</taxon>
        <taxon>Alishewanella</taxon>
    </lineage>
</organism>
<dbReference type="STRING" id="1195246.AGRI_08390"/>
<keyword evidence="5" id="KW-1185">Reference proteome</keyword>
<dbReference type="AlphaFoldDB" id="I9DRV4"/>
<gene>
    <name evidence="4" type="ORF">AGRI_08390</name>
</gene>
<evidence type="ECO:0000313" key="4">
    <source>
        <dbReference type="EMBL" id="EIW88790.1"/>
    </source>
</evidence>
<dbReference type="SMART" id="SM00052">
    <property type="entry name" value="EAL"/>
    <property type="match status" value="1"/>
</dbReference>
<dbReference type="PROSITE" id="PS50883">
    <property type="entry name" value="EAL"/>
    <property type="match status" value="1"/>
</dbReference>
<keyword evidence="1" id="KW-1133">Transmembrane helix</keyword>
<dbReference type="InterPro" id="IPR035919">
    <property type="entry name" value="EAL_sf"/>
</dbReference>
<protein>
    <submittedName>
        <fullName evidence="4">PAS/PAC sensor-containing diguanylate cyclase/phosphodiesterase</fullName>
    </submittedName>
</protein>
<keyword evidence="1" id="KW-0472">Membrane</keyword>
<dbReference type="PROSITE" id="PS50887">
    <property type="entry name" value="GGDEF"/>
    <property type="match status" value="1"/>
</dbReference>
<comment type="caution">
    <text evidence="4">The sequence shown here is derived from an EMBL/GenBank/DDBJ whole genome shotgun (WGS) entry which is preliminary data.</text>
</comment>
<sequence>MLQLSSGLIILLMTLATPAYAEQTFLEGGLLLTTAVLCLMGLALLLTLSSLSRRSKRLLRQQRSFQQLLAETPGIIAVLDKNLLLRNASTSLKSLLQVQDHSTLASALPLYADAEGSVSLDSTLKSQLRQHGVWHGEVWLKTERYAEAYKISIHALATESVKGPFYLLYGQNITQLRQQNERQQQLQVRDDLTLLPNPFIFEEQLRQALLSCDAHYPSVAVMFLRLHDSSLAQHPEQLTDARLSEAAERLQALIPSKFLLARQAGANFSILIPPHLCLYNNNIILNQLAHKVIGGFNQQDAQGLRSPLRIYIGISISPNDGEDVSSLLSSAEKAAGRAAQQAESALCFADSASQQQAPDLLALEAELYRSAAQGEFELYYQPKFSISSNRIVGFEALLRWPSPRRGMLPPPTFLPVVEETGLIISLDRLVFRKACQQVSYWQQTGLMRGRLALNISAQQFAQKDFLRFMQDTLAEFELTASLFELELSEAIFGHPTIWLRERMNSLERLGFRLILDNFGEGVSSLTQLRQFPFNGVKLAPSLVRYVEQQEQQRNICATLIRLAGYLELDVTATNIETEMQAYLLHVMGCDCQQGHRFSRAIPAEDIGQLLLKENQLLNNQRQIAN</sequence>
<evidence type="ECO:0000313" key="5">
    <source>
        <dbReference type="Proteomes" id="UP000035062"/>
    </source>
</evidence>
<dbReference type="EMBL" id="AKKU01000015">
    <property type="protein sequence ID" value="EIW88790.1"/>
    <property type="molecule type" value="Genomic_DNA"/>
</dbReference>
<evidence type="ECO:0000259" key="3">
    <source>
        <dbReference type="PROSITE" id="PS50887"/>
    </source>
</evidence>
<feature type="domain" description="EAL" evidence="2">
    <location>
        <begin position="360"/>
        <end position="614"/>
    </location>
</feature>
<dbReference type="InterPro" id="IPR001633">
    <property type="entry name" value="EAL_dom"/>
</dbReference>
<dbReference type="SMART" id="SM00267">
    <property type="entry name" value="GGDEF"/>
    <property type="match status" value="1"/>
</dbReference>
<dbReference type="Gene3D" id="3.20.20.450">
    <property type="entry name" value="EAL domain"/>
    <property type="match status" value="1"/>
</dbReference>
<dbReference type="RefSeq" id="WP_008984538.1">
    <property type="nucleotide sequence ID" value="NZ_AKKU01000015.1"/>
</dbReference>
<evidence type="ECO:0000259" key="2">
    <source>
        <dbReference type="PROSITE" id="PS50883"/>
    </source>
</evidence>
<feature type="transmembrane region" description="Helical" evidence="1">
    <location>
        <begin position="31"/>
        <end position="51"/>
    </location>
</feature>
<dbReference type="SUPFAM" id="SSF55073">
    <property type="entry name" value="Nucleotide cyclase"/>
    <property type="match status" value="1"/>
</dbReference>
<dbReference type="InterPro" id="IPR052155">
    <property type="entry name" value="Biofilm_reg_signaling"/>
</dbReference>
<dbReference type="PANTHER" id="PTHR44757:SF2">
    <property type="entry name" value="BIOFILM ARCHITECTURE MAINTENANCE PROTEIN MBAA"/>
    <property type="match status" value="1"/>
</dbReference>
<reference evidence="4 5" key="1">
    <citation type="journal article" date="2012" name="J. Bacteriol.">
        <title>Genome Sequence of Pectin-Degrading Alishewanella agri, Isolated from Landfill Soil.</title>
        <authorList>
            <person name="Kim J."/>
            <person name="Jung J."/>
            <person name="Sung J.S."/>
            <person name="Chun J."/>
            <person name="Park W."/>
        </authorList>
    </citation>
    <scope>NUCLEOTIDE SEQUENCE [LARGE SCALE GENOMIC DNA]</scope>
    <source>
        <strain evidence="4 5">BL06</strain>
    </source>
</reference>
<dbReference type="PANTHER" id="PTHR44757">
    <property type="entry name" value="DIGUANYLATE CYCLASE DGCP"/>
    <property type="match status" value="1"/>
</dbReference>
<dbReference type="InterPro" id="IPR000160">
    <property type="entry name" value="GGDEF_dom"/>
</dbReference>